<dbReference type="InterPro" id="IPR000422">
    <property type="entry name" value="DHBP_synthase_RibB"/>
</dbReference>
<dbReference type="PANTHER" id="PTHR21327">
    <property type="entry name" value="GTP CYCLOHYDROLASE II-RELATED"/>
    <property type="match status" value="1"/>
</dbReference>
<dbReference type="GO" id="GO:0005525">
    <property type="term" value="F:GTP binding"/>
    <property type="evidence" value="ECO:0007669"/>
    <property type="project" value="UniProtKB-KW"/>
</dbReference>
<name>A0A9D4X6Y2_PEA</name>
<dbReference type="NCBIfam" id="TIGR00506">
    <property type="entry name" value="ribB"/>
    <property type="match status" value="1"/>
</dbReference>
<evidence type="ECO:0000313" key="13">
    <source>
        <dbReference type="Proteomes" id="UP001058974"/>
    </source>
</evidence>
<dbReference type="Proteomes" id="UP001058974">
    <property type="component" value="Chromosome 5"/>
</dbReference>
<dbReference type="GO" id="GO:0005829">
    <property type="term" value="C:cytosol"/>
    <property type="evidence" value="ECO:0007669"/>
    <property type="project" value="TreeGrafter"/>
</dbReference>
<keyword evidence="10" id="KW-0809">Transit peptide</keyword>
<keyword evidence="13" id="KW-1185">Reference proteome</keyword>
<dbReference type="GO" id="GO:0009231">
    <property type="term" value="P:riboflavin biosynthetic process"/>
    <property type="evidence" value="ECO:0007669"/>
    <property type="project" value="UniProtKB-KW"/>
</dbReference>
<dbReference type="SUPFAM" id="SSF142695">
    <property type="entry name" value="RibA-like"/>
    <property type="match status" value="1"/>
</dbReference>
<gene>
    <name evidence="12" type="ORF">KIW84_057809</name>
</gene>
<evidence type="ECO:0000256" key="2">
    <source>
        <dbReference type="ARBA" id="ARBA00005104"/>
    </source>
</evidence>
<keyword evidence="6" id="KW-0686">Riboflavin biosynthesis</keyword>
<comment type="similarity">
    <text evidence="3">In the N-terminal section; belongs to the DHBP synthase family.</text>
</comment>
<evidence type="ECO:0000256" key="8">
    <source>
        <dbReference type="ARBA" id="ARBA00022723"/>
    </source>
</evidence>
<dbReference type="PANTHER" id="PTHR21327:SF29">
    <property type="entry name" value="GTP CYCLOHYDROLASE-2"/>
    <property type="match status" value="1"/>
</dbReference>
<evidence type="ECO:0000256" key="3">
    <source>
        <dbReference type="ARBA" id="ARBA00005520"/>
    </source>
</evidence>
<keyword evidence="5" id="KW-0150">Chloroplast</keyword>
<keyword evidence="8" id="KW-0479">Metal-binding</keyword>
<dbReference type="SUPFAM" id="SSF55821">
    <property type="entry name" value="YrdC/RibB"/>
    <property type="match status" value="1"/>
</dbReference>
<dbReference type="Gramene" id="Psat05G0780900-T2">
    <property type="protein sequence ID" value="KAI5413350.1"/>
    <property type="gene ID" value="KIW84_057809"/>
</dbReference>
<evidence type="ECO:0000256" key="5">
    <source>
        <dbReference type="ARBA" id="ARBA00022528"/>
    </source>
</evidence>
<dbReference type="GO" id="GO:0008686">
    <property type="term" value="F:3,4-dihydroxy-2-butanone-4-phosphate synthase activity"/>
    <property type="evidence" value="ECO:0007669"/>
    <property type="project" value="InterPro"/>
</dbReference>
<keyword evidence="9" id="KW-0547">Nucleotide-binding</keyword>
<dbReference type="InterPro" id="IPR036144">
    <property type="entry name" value="RibA-like_sf"/>
</dbReference>
<dbReference type="EMBL" id="JAMSHJ010000005">
    <property type="protein sequence ID" value="KAI5413350.1"/>
    <property type="molecule type" value="Genomic_DNA"/>
</dbReference>
<sequence length="363" mass="40032">MDSASFPRPLISNVITHSLHRSCTTPHSARFGLWKNNVTNLAFYAVGFSKVGVEDMFDDSDLKRNENGAILGTFDSEITQENNDFFVSEAEGDPDCPSKGYSSIEHALNALREGKFVVVVDDENSNIEGNLIKAASLISTKNVAFMIKHGSGIISVGMKEQDLRRLNLPLMSPETEEEDSSAPTFTITVDAKYGTSTGVSAADRAKTILVLSSPESKPEDLRKPGHVFPLKYRNGGVLRRAGHTEASVDLVTLAGLPPFSVLTALVDVEDGNMASLPGLRSLALECNLPIVSITDLIRYRRKREKLVERTYVSDLPTKWGLFRAYCYSSKLDGTEHVAVVKVTKLFTKMVCWDVKHRTIFSRL</sequence>
<keyword evidence="7" id="KW-0934">Plastid</keyword>
<dbReference type="Pfam" id="PF00926">
    <property type="entry name" value="DHBP_synthase"/>
    <property type="match status" value="1"/>
</dbReference>
<dbReference type="GO" id="GO:0009507">
    <property type="term" value="C:chloroplast"/>
    <property type="evidence" value="ECO:0007669"/>
    <property type="project" value="UniProtKB-SubCell"/>
</dbReference>
<protein>
    <submittedName>
        <fullName evidence="12">Monofunctional riboflavin biosynthesis protein RIBA 3</fullName>
    </submittedName>
</protein>
<keyword evidence="11" id="KW-0342">GTP-binding</keyword>
<evidence type="ECO:0000256" key="4">
    <source>
        <dbReference type="ARBA" id="ARBA00008976"/>
    </source>
</evidence>
<evidence type="ECO:0000256" key="7">
    <source>
        <dbReference type="ARBA" id="ARBA00022640"/>
    </source>
</evidence>
<evidence type="ECO:0000313" key="12">
    <source>
        <dbReference type="EMBL" id="KAI5413350.1"/>
    </source>
</evidence>
<proteinExistence type="inferred from homology"/>
<organism evidence="12 13">
    <name type="scientific">Pisum sativum</name>
    <name type="common">Garden pea</name>
    <name type="synonym">Lathyrus oleraceus</name>
    <dbReference type="NCBI Taxonomy" id="3888"/>
    <lineage>
        <taxon>Eukaryota</taxon>
        <taxon>Viridiplantae</taxon>
        <taxon>Streptophyta</taxon>
        <taxon>Embryophyta</taxon>
        <taxon>Tracheophyta</taxon>
        <taxon>Spermatophyta</taxon>
        <taxon>Magnoliopsida</taxon>
        <taxon>eudicotyledons</taxon>
        <taxon>Gunneridae</taxon>
        <taxon>Pentapetalae</taxon>
        <taxon>rosids</taxon>
        <taxon>fabids</taxon>
        <taxon>Fabales</taxon>
        <taxon>Fabaceae</taxon>
        <taxon>Papilionoideae</taxon>
        <taxon>50 kb inversion clade</taxon>
        <taxon>NPAAA clade</taxon>
        <taxon>Hologalegina</taxon>
        <taxon>IRL clade</taxon>
        <taxon>Fabeae</taxon>
        <taxon>Lathyrus</taxon>
    </lineage>
</organism>
<comment type="caution">
    <text evidence="12">The sequence shown here is derived from an EMBL/GenBank/DDBJ whole genome shotgun (WGS) entry which is preliminary data.</text>
</comment>
<comment type="subcellular location">
    <subcellularLocation>
        <location evidence="1">Plastid</location>
        <location evidence="1">Chloroplast</location>
    </subcellularLocation>
</comment>
<dbReference type="Gramene" id="Psat5g282600.2">
    <property type="protein sequence ID" value="Psat5g282600.2.cds"/>
    <property type="gene ID" value="Psat5g282600"/>
</dbReference>
<evidence type="ECO:0000256" key="9">
    <source>
        <dbReference type="ARBA" id="ARBA00022741"/>
    </source>
</evidence>
<comment type="pathway">
    <text evidence="2">Cofactor biosynthesis; riboflavin biosynthesis.</text>
</comment>
<evidence type="ECO:0000256" key="10">
    <source>
        <dbReference type="ARBA" id="ARBA00022946"/>
    </source>
</evidence>
<reference evidence="12 13" key="1">
    <citation type="journal article" date="2022" name="Nat. Genet.">
        <title>Improved pea reference genome and pan-genome highlight genomic features and evolutionary characteristics.</title>
        <authorList>
            <person name="Yang T."/>
            <person name="Liu R."/>
            <person name="Luo Y."/>
            <person name="Hu S."/>
            <person name="Wang D."/>
            <person name="Wang C."/>
            <person name="Pandey M.K."/>
            <person name="Ge S."/>
            <person name="Xu Q."/>
            <person name="Li N."/>
            <person name="Li G."/>
            <person name="Huang Y."/>
            <person name="Saxena R.K."/>
            <person name="Ji Y."/>
            <person name="Li M."/>
            <person name="Yan X."/>
            <person name="He Y."/>
            <person name="Liu Y."/>
            <person name="Wang X."/>
            <person name="Xiang C."/>
            <person name="Varshney R.K."/>
            <person name="Ding H."/>
            <person name="Gao S."/>
            <person name="Zong X."/>
        </authorList>
    </citation>
    <scope>NUCLEOTIDE SEQUENCE [LARGE SCALE GENOMIC DNA]</scope>
    <source>
        <strain evidence="12 13">cv. Zhongwan 6</strain>
    </source>
</reference>
<comment type="similarity">
    <text evidence="4">In the C-terminal section; belongs to the GTP cyclohydrolase II family.</text>
</comment>
<evidence type="ECO:0000256" key="1">
    <source>
        <dbReference type="ARBA" id="ARBA00004229"/>
    </source>
</evidence>
<dbReference type="GO" id="GO:0046872">
    <property type="term" value="F:metal ion binding"/>
    <property type="evidence" value="ECO:0007669"/>
    <property type="project" value="UniProtKB-KW"/>
</dbReference>
<accession>A0A9D4X6Y2</accession>
<evidence type="ECO:0000256" key="6">
    <source>
        <dbReference type="ARBA" id="ARBA00022619"/>
    </source>
</evidence>
<dbReference type="AlphaFoldDB" id="A0A9D4X6Y2"/>
<evidence type="ECO:0000256" key="11">
    <source>
        <dbReference type="ARBA" id="ARBA00023134"/>
    </source>
</evidence>
<dbReference type="InterPro" id="IPR017945">
    <property type="entry name" value="DHBP_synth_RibB-like_a/b_dom"/>
</dbReference>
<dbReference type="Gene3D" id="3.90.870.10">
    <property type="entry name" value="DHBP synthase"/>
    <property type="match status" value="1"/>
</dbReference>
<dbReference type="FunFam" id="3.90.870.10:FF:000005">
    <property type="entry name" value="Bifunctional riboflavin biosynthesis protein RIBA 1 chloroplastic"/>
    <property type="match status" value="1"/>
</dbReference>